<feature type="transmembrane region" description="Helical" evidence="6">
    <location>
        <begin position="337"/>
        <end position="356"/>
    </location>
</feature>
<feature type="transmembrane region" description="Helical" evidence="6">
    <location>
        <begin position="301"/>
        <end position="317"/>
    </location>
</feature>
<dbReference type="GO" id="GO:0016020">
    <property type="term" value="C:membrane"/>
    <property type="evidence" value="ECO:0007669"/>
    <property type="project" value="UniProtKB-SubCell"/>
</dbReference>
<feature type="transmembrane region" description="Helical" evidence="6">
    <location>
        <begin position="461"/>
        <end position="481"/>
    </location>
</feature>
<dbReference type="Proteomes" id="UP000653454">
    <property type="component" value="Unassembled WGS sequence"/>
</dbReference>
<dbReference type="AlphaFoldDB" id="A0A8S4EJB1"/>
<keyword evidence="8" id="KW-1185">Reference proteome</keyword>
<evidence type="ECO:0000256" key="4">
    <source>
        <dbReference type="ARBA" id="ARBA00023136"/>
    </source>
</evidence>
<comment type="subcellular location">
    <subcellularLocation>
        <location evidence="1">Membrane</location>
        <topology evidence="1">Multi-pass membrane protein</topology>
    </subcellularLocation>
</comment>
<dbReference type="EMBL" id="CAJHNJ030000017">
    <property type="protein sequence ID" value="CAG9115791.1"/>
    <property type="molecule type" value="Genomic_DNA"/>
</dbReference>
<evidence type="ECO:0000313" key="7">
    <source>
        <dbReference type="EMBL" id="CAG9115791.1"/>
    </source>
</evidence>
<feature type="transmembrane region" description="Helical" evidence="6">
    <location>
        <begin position="105"/>
        <end position="124"/>
    </location>
</feature>
<accession>A0A8S4EJB1</accession>
<proteinExistence type="predicted"/>
<feature type="transmembrane region" description="Helical" evidence="6">
    <location>
        <begin position="170"/>
        <end position="191"/>
    </location>
</feature>
<dbReference type="Gene3D" id="1.20.1250.20">
    <property type="entry name" value="MFS general substrate transporter like domains"/>
    <property type="match status" value="2"/>
</dbReference>
<evidence type="ECO:0000256" key="3">
    <source>
        <dbReference type="ARBA" id="ARBA00022989"/>
    </source>
</evidence>
<comment type="caution">
    <text evidence="7">The sequence shown here is derived from an EMBL/GenBank/DDBJ whole genome shotgun (WGS) entry which is preliminary data.</text>
</comment>
<dbReference type="PANTHER" id="PTHR23507:SF1">
    <property type="entry name" value="FI18259P1-RELATED"/>
    <property type="match status" value="1"/>
</dbReference>
<evidence type="ECO:0000256" key="2">
    <source>
        <dbReference type="ARBA" id="ARBA00022692"/>
    </source>
</evidence>
<sequence>MDKSDLPEEQPLKPENKSNEAKPKTTWKEKLINIKNNVTLEPILASYVVPGVLARLAMQNLNLDKACRVNLGYGDQVCDALIAKEGDRYHEEEIQVQKLIASMEVWKNVLLTAIPSFLILFIGAWSDRTGKRKACVLIPVVGDFIMCLSNILNTYFFYEMPVQVTMFMEAFFPAVTGGWITTYMGVFSYISDVSSEESRTFRVGIANLCLTAGTPIGSALSGVLLKHLGYYGVFTLSGLLYFFSIVYGYFYIQDPQRPGNKENVEKTGMWNFLKTFFDVKHVRDTFQVTFKKGPNRRRTKAILVFTAIAFIYGPSYGEFTVRYLFTRYRFQWDAVKYSFFNTFYVCVHALGALISISFFSRMLKWDDSILGLISNCSHFVGAILSALAKNGYEFYLAIAVETFNASSFTALRSISSKLVTSDELGKMISLFNLMEIVTSMVSGPVYSWFYMMTLSHDAGAFYYISTALSVPAMGIFMWFFIQHRTSLKQEKGETVRMTNRNLVSSKENSLINSLDLADEKVIPNSNTSRETQMTTALCYEALICDTPAAAAAGGGGGGVQCRLRMCRT</sequence>
<name>A0A8S4EJB1_PLUXY</name>
<reference evidence="7" key="1">
    <citation type="submission" date="2020-11" db="EMBL/GenBank/DDBJ databases">
        <authorList>
            <person name="Whiteford S."/>
        </authorList>
    </citation>
    <scope>NUCLEOTIDE SEQUENCE</scope>
</reference>
<dbReference type="InterPro" id="IPR036259">
    <property type="entry name" value="MFS_trans_sf"/>
</dbReference>
<feature type="transmembrane region" description="Helical" evidence="6">
    <location>
        <begin position="136"/>
        <end position="158"/>
    </location>
</feature>
<dbReference type="Pfam" id="PF07690">
    <property type="entry name" value="MFS_1"/>
    <property type="match status" value="1"/>
</dbReference>
<protein>
    <submittedName>
        <fullName evidence="7">(diamondback moth) hypothetical protein</fullName>
    </submittedName>
</protein>
<dbReference type="GO" id="GO:0022857">
    <property type="term" value="F:transmembrane transporter activity"/>
    <property type="evidence" value="ECO:0007669"/>
    <property type="project" value="InterPro"/>
</dbReference>
<feature type="transmembrane region" description="Helical" evidence="6">
    <location>
        <begin position="230"/>
        <end position="252"/>
    </location>
</feature>
<gene>
    <name evidence="7" type="ORF">PLXY2_LOCUS5823</name>
</gene>
<feature type="region of interest" description="Disordered" evidence="5">
    <location>
        <begin position="1"/>
        <end position="24"/>
    </location>
</feature>
<evidence type="ECO:0000313" key="8">
    <source>
        <dbReference type="Proteomes" id="UP000653454"/>
    </source>
</evidence>
<evidence type="ECO:0000256" key="6">
    <source>
        <dbReference type="SAM" id="Phobius"/>
    </source>
</evidence>
<keyword evidence="2 6" id="KW-0812">Transmembrane</keyword>
<evidence type="ECO:0000256" key="5">
    <source>
        <dbReference type="SAM" id="MobiDB-lite"/>
    </source>
</evidence>
<organism evidence="7 8">
    <name type="scientific">Plutella xylostella</name>
    <name type="common">Diamondback moth</name>
    <name type="synonym">Plutella maculipennis</name>
    <dbReference type="NCBI Taxonomy" id="51655"/>
    <lineage>
        <taxon>Eukaryota</taxon>
        <taxon>Metazoa</taxon>
        <taxon>Ecdysozoa</taxon>
        <taxon>Arthropoda</taxon>
        <taxon>Hexapoda</taxon>
        <taxon>Insecta</taxon>
        <taxon>Pterygota</taxon>
        <taxon>Neoptera</taxon>
        <taxon>Endopterygota</taxon>
        <taxon>Lepidoptera</taxon>
        <taxon>Glossata</taxon>
        <taxon>Ditrysia</taxon>
        <taxon>Yponomeutoidea</taxon>
        <taxon>Plutellidae</taxon>
        <taxon>Plutella</taxon>
    </lineage>
</organism>
<dbReference type="SUPFAM" id="SSF103473">
    <property type="entry name" value="MFS general substrate transporter"/>
    <property type="match status" value="1"/>
</dbReference>
<keyword evidence="3 6" id="KW-1133">Transmembrane helix</keyword>
<dbReference type="InterPro" id="IPR011701">
    <property type="entry name" value="MFS"/>
</dbReference>
<dbReference type="PANTHER" id="PTHR23507">
    <property type="entry name" value="ZGC:174356"/>
    <property type="match status" value="1"/>
</dbReference>
<feature type="transmembrane region" description="Helical" evidence="6">
    <location>
        <begin position="427"/>
        <end position="449"/>
    </location>
</feature>
<evidence type="ECO:0000256" key="1">
    <source>
        <dbReference type="ARBA" id="ARBA00004141"/>
    </source>
</evidence>
<keyword evidence="4 6" id="KW-0472">Membrane</keyword>
<feature type="transmembrane region" description="Helical" evidence="6">
    <location>
        <begin position="203"/>
        <end position="224"/>
    </location>
</feature>